<sequence>MVQEFSLAEDGPTLKTPAVKKSLEDDLNLCQKQQSPSAFTVCFSCLRDNLSLLPDTSFASTLLFTPNDLFNHQSPYFYGLTNNLLKDKTENVVLTMNIKCHHSKKWK</sequence>
<evidence type="ECO:0000313" key="2">
    <source>
        <dbReference type="Proteomes" id="UP001178461"/>
    </source>
</evidence>
<name>A0AA35JRC3_9SAUR</name>
<dbReference type="AlphaFoldDB" id="A0AA35JRC3"/>
<reference evidence="1" key="1">
    <citation type="submission" date="2022-12" db="EMBL/GenBank/DDBJ databases">
        <authorList>
            <person name="Alioto T."/>
            <person name="Alioto T."/>
            <person name="Gomez Garrido J."/>
        </authorList>
    </citation>
    <scope>NUCLEOTIDE SEQUENCE</scope>
</reference>
<gene>
    <name evidence="1" type="ORF">PODLI_1B012417</name>
</gene>
<accession>A0AA35JRC3</accession>
<dbReference type="EMBL" id="OX395126">
    <property type="protein sequence ID" value="CAI5763619.1"/>
    <property type="molecule type" value="Genomic_DNA"/>
</dbReference>
<dbReference type="Proteomes" id="UP001178461">
    <property type="component" value="Chromosome 1"/>
</dbReference>
<protein>
    <submittedName>
        <fullName evidence="1">Uncharacterized protein</fullName>
    </submittedName>
</protein>
<organism evidence="1 2">
    <name type="scientific">Podarcis lilfordi</name>
    <name type="common">Lilford's wall lizard</name>
    <dbReference type="NCBI Taxonomy" id="74358"/>
    <lineage>
        <taxon>Eukaryota</taxon>
        <taxon>Metazoa</taxon>
        <taxon>Chordata</taxon>
        <taxon>Craniata</taxon>
        <taxon>Vertebrata</taxon>
        <taxon>Euteleostomi</taxon>
        <taxon>Lepidosauria</taxon>
        <taxon>Squamata</taxon>
        <taxon>Bifurcata</taxon>
        <taxon>Unidentata</taxon>
        <taxon>Episquamata</taxon>
        <taxon>Laterata</taxon>
        <taxon>Lacertibaenia</taxon>
        <taxon>Lacertidae</taxon>
        <taxon>Podarcis</taxon>
    </lineage>
</organism>
<evidence type="ECO:0000313" key="1">
    <source>
        <dbReference type="EMBL" id="CAI5763619.1"/>
    </source>
</evidence>
<proteinExistence type="predicted"/>
<keyword evidence="2" id="KW-1185">Reference proteome</keyword>